<dbReference type="SUPFAM" id="SSF53383">
    <property type="entry name" value="PLP-dependent transferases"/>
    <property type="match status" value="1"/>
</dbReference>
<evidence type="ECO:0000256" key="2">
    <source>
        <dbReference type="ARBA" id="ARBA00009236"/>
    </source>
</evidence>
<dbReference type="GO" id="GO:0008453">
    <property type="term" value="F:alanine-glyoxylate transaminase activity"/>
    <property type="evidence" value="ECO:0007669"/>
    <property type="project" value="TreeGrafter"/>
</dbReference>
<gene>
    <name evidence="9" type="ORF">K0B96_09645</name>
</gene>
<protein>
    <submittedName>
        <fullName evidence="9">Alanine--glyoxylate aminotransferase family protein</fullName>
    </submittedName>
</protein>
<evidence type="ECO:0000256" key="5">
    <source>
        <dbReference type="PIRSR" id="PIRSR000524-50"/>
    </source>
</evidence>
<dbReference type="InterPro" id="IPR015424">
    <property type="entry name" value="PyrdxlP-dep_Trfase"/>
</dbReference>
<dbReference type="AlphaFoldDB" id="A0A8F9XFX4"/>
<dbReference type="RefSeq" id="WP_220160695.1">
    <property type="nucleotide sequence ID" value="NZ_CP080507.1"/>
</dbReference>
<evidence type="ECO:0000256" key="7">
    <source>
        <dbReference type="RuleBase" id="RU004504"/>
    </source>
</evidence>
<keyword evidence="9" id="KW-0032">Aminotransferase</keyword>
<evidence type="ECO:0000256" key="1">
    <source>
        <dbReference type="ARBA" id="ARBA00001933"/>
    </source>
</evidence>
<dbReference type="InterPro" id="IPR020578">
    <property type="entry name" value="Aminotrans_V_PyrdxlP_BS"/>
</dbReference>
<feature type="binding site" evidence="4">
    <location>
        <position position="331"/>
    </location>
    <ligand>
        <name>substrate</name>
    </ligand>
</feature>
<dbReference type="PANTHER" id="PTHR21152:SF40">
    <property type="entry name" value="ALANINE--GLYOXYLATE AMINOTRANSFERASE"/>
    <property type="match status" value="1"/>
</dbReference>
<keyword evidence="3 5" id="KW-0663">Pyridoxal phosphate</keyword>
<sequence>MSYKLFIPGPIAVSDKTLRAMAQPMIGHRSSDFVALYQSIQPALQALCYTQDPVYLSTSSAWGSMEGAVRNVTRKKVLNCMNGAFSDKWNDVSLRCGKPAGALKFEWGQPVDPEAVRRELATGAYDAITIIHNETSCGCMSDLGALMAVVREFPDVISIVDTVSSFSALPIKKDELGIDILITGSQKALALPPGLSLIATSQRARDRAAQVEGRGYYFDLLEFHKNHENGMTPSTPVIPLIYALKSKLEDINAEGLEKRYARHARLNQTVRDHLFAHGFKLFPREGFGSVTLNCFANTLNVDLVALNKTLKSKHGLVIDGGYGKLKGKTFRISNMGDETDETIAAMLKAFDAALAETPRQSVG</sequence>
<dbReference type="Gene3D" id="3.40.640.10">
    <property type="entry name" value="Type I PLP-dependent aspartate aminotransferase-like (Major domain)"/>
    <property type="match status" value="1"/>
</dbReference>
<dbReference type="EMBL" id="CP080507">
    <property type="protein sequence ID" value="QYM77590.1"/>
    <property type="molecule type" value="Genomic_DNA"/>
</dbReference>
<dbReference type="PROSITE" id="PS00595">
    <property type="entry name" value="AA_TRANSFER_CLASS_5"/>
    <property type="match status" value="1"/>
</dbReference>
<dbReference type="InterPro" id="IPR000192">
    <property type="entry name" value="Aminotrans_V_dom"/>
</dbReference>
<dbReference type="PANTHER" id="PTHR21152">
    <property type="entry name" value="AMINOTRANSFERASE CLASS V"/>
    <property type="match status" value="1"/>
</dbReference>
<keyword evidence="9" id="KW-0808">Transferase</keyword>
<dbReference type="GO" id="GO:0019265">
    <property type="term" value="P:glycine biosynthetic process, by transamination of glyoxylate"/>
    <property type="evidence" value="ECO:0007669"/>
    <property type="project" value="TreeGrafter"/>
</dbReference>
<keyword evidence="10" id="KW-1185">Reference proteome</keyword>
<evidence type="ECO:0000256" key="4">
    <source>
        <dbReference type="PIRSR" id="PIRSR000524-1"/>
    </source>
</evidence>
<dbReference type="Gene3D" id="3.90.1150.10">
    <property type="entry name" value="Aspartate Aminotransferase, domain 1"/>
    <property type="match status" value="1"/>
</dbReference>
<dbReference type="GO" id="GO:0004760">
    <property type="term" value="F:L-serine-pyruvate transaminase activity"/>
    <property type="evidence" value="ECO:0007669"/>
    <property type="project" value="TreeGrafter"/>
</dbReference>
<evidence type="ECO:0000313" key="9">
    <source>
        <dbReference type="EMBL" id="QYM77590.1"/>
    </source>
</evidence>
<accession>A0A8F9XFX4</accession>
<organism evidence="9 10">
    <name type="scientific">Horticoccus luteus</name>
    <dbReference type="NCBI Taxonomy" id="2862869"/>
    <lineage>
        <taxon>Bacteria</taxon>
        <taxon>Pseudomonadati</taxon>
        <taxon>Verrucomicrobiota</taxon>
        <taxon>Opitutia</taxon>
        <taxon>Opitutales</taxon>
        <taxon>Opitutaceae</taxon>
        <taxon>Horticoccus</taxon>
    </lineage>
</organism>
<comment type="cofactor">
    <cofactor evidence="1 5 7">
        <name>pyridoxal 5'-phosphate</name>
        <dbReference type="ChEBI" id="CHEBI:597326"/>
    </cofactor>
</comment>
<feature type="modified residue" description="N6-(pyridoxal phosphate)lysine" evidence="5">
    <location>
        <position position="187"/>
    </location>
</feature>
<dbReference type="Proteomes" id="UP000825051">
    <property type="component" value="Chromosome"/>
</dbReference>
<comment type="similarity">
    <text evidence="2 6">Belongs to the class-V pyridoxal-phosphate-dependent aminotransferase family.</text>
</comment>
<dbReference type="KEGG" id="ole:K0B96_09645"/>
<evidence type="ECO:0000313" key="10">
    <source>
        <dbReference type="Proteomes" id="UP000825051"/>
    </source>
</evidence>
<evidence type="ECO:0000259" key="8">
    <source>
        <dbReference type="Pfam" id="PF00266"/>
    </source>
</evidence>
<dbReference type="InterPro" id="IPR024169">
    <property type="entry name" value="SP_NH2Trfase/AEP_transaminase"/>
</dbReference>
<reference evidence="9" key="1">
    <citation type="submission" date="2021-08" db="EMBL/GenBank/DDBJ databases">
        <title>Genome of a novel bacterium of the phylum Verrucomicrobia, Oleiharenicola sp. KSB-15.</title>
        <authorList>
            <person name="Chung J.-H."/>
            <person name="Ahn J.-H."/>
            <person name="Yoon Y."/>
            <person name="Kim D.-Y."/>
            <person name="An S.-H."/>
            <person name="Park I."/>
            <person name="Yeon J."/>
        </authorList>
    </citation>
    <scope>NUCLEOTIDE SEQUENCE</scope>
    <source>
        <strain evidence="9">KSB-15</strain>
    </source>
</reference>
<name>A0A8F9XFX4_9BACT</name>
<evidence type="ECO:0000256" key="3">
    <source>
        <dbReference type="ARBA" id="ARBA00022898"/>
    </source>
</evidence>
<dbReference type="PIRSF" id="PIRSF000524">
    <property type="entry name" value="SPT"/>
    <property type="match status" value="1"/>
</dbReference>
<dbReference type="Pfam" id="PF00266">
    <property type="entry name" value="Aminotran_5"/>
    <property type="match status" value="1"/>
</dbReference>
<evidence type="ECO:0000256" key="6">
    <source>
        <dbReference type="RuleBase" id="RU004075"/>
    </source>
</evidence>
<feature type="domain" description="Aminotransferase class V" evidence="8">
    <location>
        <begin position="89"/>
        <end position="275"/>
    </location>
</feature>
<proteinExistence type="inferred from homology"/>
<dbReference type="InterPro" id="IPR015422">
    <property type="entry name" value="PyrdxlP-dep_Trfase_small"/>
</dbReference>
<dbReference type="InterPro" id="IPR015421">
    <property type="entry name" value="PyrdxlP-dep_Trfase_major"/>
</dbReference>